<evidence type="ECO:0000313" key="3">
    <source>
        <dbReference type="EMBL" id="RYQ89588.1"/>
    </source>
</evidence>
<reference evidence="2 5" key="2">
    <citation type="submission" date="2020-01" db="EMBL/GenBank/DDBJ databases">
        <title>Genome sequence of Arachis hypogaea, cultivar Shitouqi.</title>
        <authorList>
            <person name="Zhuang W."/>
            <person name="Chen H."/>
            <person name="Varshney R."/>
            <person name="Wang D."/>
            <person name="Ming R."/>
        </authorList>
    </citation>
    <scope>NUCLEOTIDE SEQUENCE [LARGE SCALE GENOMIC DNA]</scope>
    <source>
        <tissue evidence="2">Young leaf</tissue>
    </source>
</reference>
<dbReference type="EMBL" id="CP031001">
    <property type="protein sequence ID" value="QHN77113.1"/>
    <property type="molecule type" value="Genomic_DNA"/>
</dbReference>
<dbReference type="Pfam" id="PF07939">
    <property type="entry name" value="DUF1685"/>
    <property type="match status" value="1"/>
</dbReference>
<reference evidence="3 4" key="1">
    <citation type="submission" date="2019-01" db="EMBL/GenBank/DDBJ databases">
        <title>Sequencing of cultivated peanut Arachis hypogaea provides insights into genome evolution and oil improvement.</title>
        <authorList>
            <person name="Chen X."/>
        </authorList>
    </citation>
    <scope>NUCLEOTIDE SEQUENCE [LARGE SCALE GENOMIC DNA]</scope>
    <source>
        <strain evidence="4">cv. Fuhuasheng</strain>
        <strain evidence="3">GDAAS-fuhuasheng2018</strain>
        <tissue evidence="3">Leaves</tissue>
    </source>
</reference>
<sequence length="215" mass="24257">MLEEDFDNDIDEGYVHHQHSQTHNLSRLSVCTSSTTYDVDDDEEDVNDVMAMFVSGLSIESLEGDADADGEFSEDHGKETHARCSSGSETEFGSFYSLPFPGVPIHTPIATKDYEINNDEEKTKKRRMRRRRKGSKSKNKDKEEDDVVHDQSVKGRSRSLCMDMEEVKACTDLGFGFQIPTRLSFPGDDPREVKARLKMWAHAVAVSASKYSTSF</sequence>
<keyword evidence="4" id="KW-1185">Reference proteome</keyword>
<gene>
    <name evidence="3" type="ORF">Ahy_B09g096153</name>
    <name evidence="2" type="ORF">DS421_19g649820</name>
</gene>
<dbReference type="STRING" id="3818.A0A444XIU4"/>
<accession>A0A444XIU4</accession>
<evidence type="ECO:0000313" key="4">
    <source>
        <dbReference type="Proteomes" id="UP000289738"/>
    </source>
</evidence>
<evidence type="ECO:0000313" key="2">
    <source>
        <dbReference type="EMBL" id="QHN77113.1"/>
    </source>
</evidence>
<protein>
    <submittedName>
        <fullName evidence="3">Uncharacterized protein</fullName>
    </submittedName>
</protein>
<feature type="compositionally biased region" description="Basic and acidic residues" evidence="1">
    <location>
        <begin position="73"/>
        <end position="82"/>
    </location>
</feature>
<name>A0A444XIU4_ARAHY</name>
<feature type="compositionally biased region" description="Basic and acidic residues" evidence="1">
    <location>
        <begin position="138"/>
        <end position="153"/>
    </location>
</feature>
<feature type="compositionally biased region" description="Basic and acidic residues" evidence="1">
    <location>
        <begin position="114"/>
        <end position="123"/>
    </location>
</feature>
<feature type="region of interest" description="Disordered" evidence="1">
    <location>
        <begin position="114"/>
        <end position="155"/>
    </location>
</feature>
<dbReference type="OrthoDB" id="786837at2759"/>
<dbReference type="InterPro" id="IPR012881">
    <property type="entry name" value="DUF1685"/>
</dbReference>
<evidence type="ECO:0000313" key="5">
    <source>
        <dbReference type="Proteomes" id="UP000464620"/>
    </source>
</evidence>
<dbReference type="EMBL" id="SDMP01000019">
    <property type="protein sequence ID" value="RYQ89588.1"/>
    <property type="molecule type" value="Genomic_DNA"/>
</dbReference>
<proteinExistence type="predicted"/>
<dbReference type="Proteomes" id="UP000464620">
    <property type="component" value="Chromosome B09"/>
</dbReference>
<organism evidence="3 4">
    <name type="scientific">Arachis hypogaea</name>
    <name type="common">Peanut</name>
    <dbReference type="NCBI Taxonomy" id="3818"/>
    <lineage>
        <taxon>Eukaryota</taxon>
        <taxon>Viridiplantae</taxon>
        <taxon>Streptophyta</taxon>
        <taxon>Embryophyta</taxon>
        <taxon>Tracheophyta</taxon>
        <taxon>Spermatophyta</taxon>
        <taxon>Magnoliopsida</taxon>
        <taxon>eudicotyledons</taxon>
        <taxon>Gunneridae</taxon>
        <taxon>Pentapetalae</taxon>
        <taxon>rosids</taxon>
        <taxon>fabids</taxon>
        <taxon>Fabales</taxon>
        <taxon>Fabaceae</taxon>
        <taxon>Papilionoideae</taxon>
        <taxon>50 kb inversion clade</taxon>
        <taxon>dalbergioids sensu lato</taxon>
        <taxon>Dalbergieae</taxon>
        <taxon>Pterocarpus clade</taxon>
        <taxon>Arachis</taxon>
    </lineage>
</organism>
<dbReference type="PANTHER" id="PTHR31865:SF2">
    <property type="entry name" value="OSJNBA0004B13.24 PROTEIN"/>
    <property type="match status" value="1"/>
</dbReference>
<dbReference type="AlphaFoldDB" id="A0A444XIU4"/>
<feature type="compositionally biased region" description="Basic residues" evidence="1">
    <location>
        <begin position="124"/>
        <end position="137"/>
    </location>
</feature>
<dbReference type="PANTHER" id="PTHR31865">
    <property type="entry name" value="OSJNBA0071G03.3 PROTEIN"/>
    <property type="match status" value="1"/>
</dbReference>
<feature type="region of interest" description="Disordered" evidence="1">
    <location>
        <begin position="66"/>
        <end position="88"/>
    </location>
</feature>
<dbReference type="Proteomes" id="UP000289738">
    <property type="component" value="Chromosome B09"/>
</dbReference>
<dbReference type="Gramene" id="arahy.Tifrunner.gnm2.ann2.Ah19g189400.1">
    <property type="protein sequence ID" value="arahy.Tifrunner.gnm2.ann2.Ah19g189400.1-CDS"/>
    <property type="gene ID" value="arahy.Tifrunner.gnm2.ann2.Ah19g189400"/>
</dbReference>
<evidence type="ECO:0000256" key="1">
    <source>
        <dbReference type="SAM" id="MobiDB-lite"/>
    </source>
</evidence>